<comment type="caution">
    <text evidence="2">The sequence shown here is derived from an EMBL/GenBank/DDBJ whole genome shotgun (WGS) entry which is preliminary data.</text>
</comment>
<evidence type="ECO:0000313" key="3">
    <source>
        <dbReference type="Proteomes" id="UP000252519"/>
    </source>
</evidence>
<proteinExistence type="predicted"/>
<feature type="non-terminal residue" evidence="2">
    <location>
        <position position="1"/>
    </location>
</feature>
<gene>
    <name evidence="2" type="ORF">ANCCAN_09294</name>
</gene>
<feature type="region of interest" description="Disordered" evidence="1">
    <location>
        <begin position="84"/>
        <end position="135"/>
    </location>
</feature>
<feature type="region of interest" description="Disordered" evidence="1">
    <location>
        <begin position="254"/>
        <end position="336"/>
    </location>
</feature>
<feature type="region of interest" description="Disordered" evidence="1">
    <location>
        <begin position="180"/>
        <end position="210"/>
    </location>
</feature>
<dbReference type="EMBL" id="JOJR01000122">
    <property type="protein sequence ID" value="RCN44719.1"/>
    <property type="molecule type" value="Genomic_DNA"/>
</dbReference>
<evidence type="ECO:0000313" key="2">
    <source>
        <dbReference type="EMBL" id="RCN44719.1"/>
    </source>
</evidence>
<reference evidence="2 3" key="1">
    <citation type="submission" date="2014-10" db="EMBL/GenBank/DDBJ databases">
        <title>Draft genome of the hookworm Ancylostoma caninum.</title>
        <authorList>
            <person name="Mitreva M."/>
        </authorList>
    </citation>
    <scope>NUCLEOTIDE SEQUENCE [LARGE SCALE GENOMIC DNA]</scope>
    <source>
        <strain evidence="2 3">Baltimore</strain>
    </source>
</reference>
<name>A0A368GN56_ANCCA</name>
<feature type="compositionally biased region" description="Basic and acidic residues" evidence="1">
    <location>
        <begin position="272"/>
        <end position="293"/>
    </location>
</feature>
<organism evidence="2 3">
    <name type="scientific">Ancylostoma caninum</name>
    <name type="common">Dog hookworm</name>
    <dbReference type="NCBI Taxonomy" id="29170"/>
    <lineage>
        <taxon>Eukaryota</taxon>
        <taxon>Metazoa</taxon>
        <taxon>Ecdysozoa</taxon>
        <taxon>Nematoda</taxon>
        <taxon>Chromadorea</taxon>
        <taxon>Rhabditida</taxon>
        <taxon>Rhabditina</taxon>
        <taxon>Rhabditomorpha</taxon>
        <taxon>Strongyloidea</taxon>
        <taxon>Ancylostomatidae</taxon>
        <taxon>Ancylostomatinae</taxon>
        <taxon>Ancylostoma</taxon>
    </lineage>
</organism>
<dbReference type="AlphaFoldDB" id="A0A368GN56"/>
<feature type="compositionally biased region" description="Polar residues" evidence="1">
    <location>
        <begin position="84"/>
        <end position="99"/>
    </location>
</feature>
<feature type="region of interest" description="Disordered" evidence="1">
    <location>
        <begin position="1"/>
        <end position="36"/>
    </location>
</feature>
<feature type="compositionally biased region" description="Basic and acidic residues" evidence="1">
    <location>
        <begin position="309"/>
        <end position="327"/>
    </location>
</feature>
<feature type="compositionally biased region" description="Polar residues" evidence="1">
    <location>
        <begin position="119"/>
        <end position="131"/>
    </location>
</feature>
<sequence length="336" mass="37178">LFQSETAAESRKSSQTKQEHIAEAKETSKEKPAEGPLVVKAAFEDVHMFAKHKLYETPTAGPPVSGPSWYEQYMMSVNKRKQELQSGITVSPPLSQKSASHGRLNGPQYPPQVPGMRTRASSQMSSSTNSPLYVPPREERALASGTLIDPNQFIEELSDNEDWDSVGRLVSKYTTKRPAETPIERPLKRGLLGAPPAPKTPPISNDPWQRPSVLTAKPVYPKPLPSVSFTQVPAEKSFFRMELPSVPPRIYFSSKLDESEEPEESMSLLQSEDSKPLVKSEASKTPVKSEDSKPPPQARIAPAVPLPHGEGHHTSWRHSERGSRGIDESSYGGYFR</sequence>
<feature type="compositionally biased region" description="Basic and acidic residues" evidence="1">
    <location>
        <begin position="8"/>
        <end position="33"/>
    </location>
</feature>
<accession>A0A368GN56</accession>
<evidence type="ECO:0000256" key="1">
    <source>
        <dbReference type="SAM" id="MobiDB-lite"/>
    </source>
</evidence>
<dbReference type="OrthoDB" id="5867210at2759"/>
<keyword evidence="3" id="KW-1185">Reference proteome</keyword>
<dbReference type="STRING" id="29170.A0A368GN56"/>
<dbReference type="Proteomes" id="UP000252519">
    <property type="component" value="Unassembled WGS sequence"/>
</dbReference>
<protein>
    <submittedName>
        <fullName evidence="2">Uncharacterized protein</fullName>
    </submittedName>
</protein>